<keyword evidence="8" id="KW-1185">Reference proteome</keyword>
<dbReference type="GO" id="GO:0003676">
    <property type="term" value="F:nucleic acid binding"/>
    <property type="evidence" value="ECO:0007669"/>
    <property type="project" value="InterPro"/>
</dbReference>
<evidence type="ECO:0000256" key="2">
    <source>
        <dbReference type="ARBA" id="ARBA00022801"/>
    </source>
</evidence>
<dbReference type="GO" id="GO:0005524">
    <property type="term" value="F:ATP binding"/>
    <property type="evidence" value="ECO:0007669"/>
    <property type="project" value="UniProtKB-KW"/>
</dbReference>
<dbReference type="PANTHER" id="PTHR47959:SF1">
    <property type="entry name" value="ATP-DEPENDENT RNA HELICASE DBPA"/>
    <property type="match status" value="1"/>
</dbReference>
<evidence type="ECO:0000313" key="8">
    <source>
        <dbReference type="Proteomes" id="UP000030152"/>
    </source>
</evidence>
<dbReference type="AlphaFoldDB" id="A0A0A2MDZ1"/>
<protein>
    <submittedName>
        <fullName evidence="7">RNA helicase</fullName>
    </submittedName>
</protein>
<comment type="caution">
    <text evidence="7">The sequence shown here is derived from an EMBL/GenBank/DDBJ whole genome shotgun (WGS) entry which is preliminary data.</text>
</comment>
<dbReference type="SMART" id="SM00487">
    <property type="entry name" value="DEXDc"/>
    <property type="match status" value="1"/>
</dbReference>
<organism evidence="7 8">
    <name type="scientific">Flavobacterium rivuli WB 3.3-2 = DSM 21788</name>
    <dbReference type="NCBI Taxonomy" id="1121895"/>
    <lineage>
        <taxon>Bacteria</taxon>
        <taxon>Pseudomonadati</taxon>
        <taxon>Bacteroidota</taxon>
        <taxon>Flavobacteriia</taxon>
        <taxon>Flavobacteriales</taxon>
        <taxon>Flavobacteriaceae</taxon>
        <taxon>Flavobacterium</taxon>
    </lineage>
</organism>
<reference evidence="7 8" key="1">
    <citation type="submission" date="2013-09" db="EMBL/GenBank/DDBJ databases">
        <authorList>
            <person name="Zeng Z."/>
            <person name="Chen C."/>
        </authorList>
    </citation>
    <scope>NUCLEOTIDE SEQUENCE [LARGE SCALE GENOMIC DNA]</scope>
    <source>
        <strain evidence="7 8">WB 3.3-2</strain>
    </source>
</reference>
<proteinExistence type="predicted"/>
<dbReference type="InterPro" id="IPR050079">
    <property type="entry name" value="DEAD_box_RNA_helicase"/>
</dbReference>
<evidence type="ECO:0000256" key="4">
    <source>
        <dbReference type="ARBA" id="ARBA00022840"/>
    </source>
</evidence>
<dbReference type="Proteomes" id="UP000030152">
    <property type="component" value="Unassembled WGS sequence"/>
</dbReference>
<dbReference type="EMBL" id="JRLX01000009">
    <property type="protein sequence ID" value="KGO86515.1"/>
    <property type="molecule type" value="Genomic_DNA"/>
</dbReference>
<dbReference type="GO" id="GO:0016787">
    <property type="term" value="F:hydrolase activity"/>
    <property type="evidence" value="ECO:0007669"/>
    <property type="project" value="UniProtKB-KW"/>
</dbReference>
<dbReference type="SUPFAM" id="SSF52540">
    <property type="entry name" value="P-loop containing nucleoside triphosphate hydrolases"/>
    <property type="match status" value="1"/>
</dbReference>
<dbReference type="InterPro" id="IPR014001">
    <property type="entry name" value="Helicase_ATP-bd"/>
</dbReference>
<dbReference type="STRING" id="1121895.GCA_000378485_03109"/>
<dbReference type="GO" id="GO:0003724">
    <property type="term" value="F:RNA helicase activity"/>
    <property type="evidence" value="ECO:0007669"/>
    <property type="project" value="TreeGrafter"/>
</dbReference>
<dbReference type="InterPro" id="IPR011545">
    <property type="entry name" value="DEAD/DEAH_box_helicase_dom"/>
</dbReference>
<accession>A0A0A2MDZ1</accession>
<sequence>MFLKKINPGLSEALEDAGFTQPTELQKATFGTIKSGADCVLIADDTQGKSTAIVINVIQKLEKEFEESPRALIIVQTKEKVLEMMEQFKLFGRNTDLRLYGVHEKGDLDYDKNQISLGIDVLIGTPQRLSDMFASAGFDVNQLKMFILDDAYEILKLRHDVRIMRMSDGIPKTQRLFYTSASSDRVEALADKIMIEPTFFEFDEEEDQEEEEDNEEDTETNETE</sequence>
<evidence type="ECO:0000313" key="7">
    <source>
        <dbReference type="EMBL" id="KGO86515.1"/>
    </source>
</evidence>
<dbReference type="eggNOG" id="COG0513">
    <property type="taxonomic scope" value="Bacteria"/>
</dbReference>
<keyword evidence="3 7" id="KW-0347">Helicase</keyword>
<dbReference type="GO" id="GO:0005829">
    <property type="term" value="C:cytosol"/>
    <property type="evidence" value="ECO:0007669"/>
    <property type="project" value="TreeGrafter"/>
</dbReference>
<dbReference type="PROSITE" id="PS51192">
    <property type="entry name" value="HELICASE_ATP_BIND_1"/>
    <property type="match status" value="1"/>
</dbReference>
<evidence type="ECO:0000256" key="1">
    <source>
        <dbReference type="ARBA" id="ARBA00022741"/>
    </source>
</evidence>
<dbReference type="Gene3D" id="3.40.50.300">
    <property type="entry name" value="P-loop containing nucleotide triphosphate hydrolases"/>
    <property type="match status" value="1"/>
</dbReference>
<dbReference type="OrthoDB" id="1118340at2"/>
<name>A0A0A2MDZ1_9FLAO</name>
<dbReference type="RefSeq" id="WP_020214273.1">
    <property type="nucleotide sequence ID" value="NZ_JRLX01000009.1"/>
</dbReference>
<dbReference type="InterPro" id="IPR027417">
    <property type="entry name" value="P-loop_NTPase"/>
</dbReference>
<keyword evidence="4" id="KW-0067">ATP-binding</keyword>
<feature type="compositionally biased region" description="Acidic residues" evidence="5">
    <location>
        <begin position="201"/>
        <end position="224"/>
    </location>
</feature>
<feature type="domain" description="Helicase ATP-binding" evidence="6">
    <location>
        <begin position="30"/>
        <end position="201"/>
    </location>
</feature>
<dbReference type="Pfam" id="PF00270">
    <property type="entry name" value="DEAD"/>
    <property type="match status" value="1"/>
</dbReference>
<keyword evidence="1" id="KW-0547">Nucleotide-binding</keyword>
<feature type="region of interest" description="Disordered" evidence="5">
    <location>
        <begin position="200"/>
        <end position="224"/>
    </location>
</feature>
<evidence type="ECO:0000256" key="5">
    <source>
        <dbReference type="SAM" id="MobiDB-lite"/>
    </source>
</evidence>
<keyword evidence="2" id="KW-0378">Hydrolase</keyword>
<evidence type="ECO:0000259" key="6">
    <source>
        <dbReference type="PROSITE" id="PS51192"/>
    </source>
</evidence>
<gene>
    <name evidence="7" type="ORF">Q765_09785</name>
</gene>
<dbReference type="PANTHER" id="PTHR47959">
    <property type="entry name" value="ATP-DEPENDENT RNA HELICASE RHLE-RELATED"/>
    <property type="match status" value="1"/>
</dbReference>
<evidence type="ECO:0000256" key="3">
    <source>
        <dbReference type="ARBA" id="ARBA00022806"/>
    </source>
</evidence>